<name>A0A0F9VGJ0_9ZZZZ</name>
<evidence type="ECO:0008006" key="2">
    <source>
        <dbReference type="Google" id="ProtNLM"/>
    </source>
</evidence>
<evidence type="ECO:0000313" key="1">
    <source>
        <dbReference type="EMBL" id="KKN98947.1"/>
    </source>
</evidence>
<sequence>MEENKKYKVLIPTAGVGSRLGNHCDHVNKTLVPVANRPIISYIIEKFPPDIELIIDLGHKGELVKEFLTLAYPDRKFTFIWANRKGLTSDLCDYEEILQCPFIFFTNDAIVTEDVPVPDHDWMGYADIRAGQDYRSIVVDSWDDTVVKDVGEKGIHTEAKAYIGICGIYDYKAFWGNMKIIKTVGGTGQGEAGALSRMVKEQTVRGKKFTWYDTGTVEALAYANDTFSRDGDPNILPKEQEHIWFCNGRVIKFSTDQDFTAERVVRANTLEGYVPKLEGSTASMYCYPMVDGRVLSNTITTSRFKDFLTWLEGLWGEQKLLTKEIQKVYLEFYKDKTTQRIHDYFERFGYHDSRQCINGVDVPSVAELLGRIDWSWMSTGIPVRFHGDLHFENTIDTGEGFCLLDWRQNFGGLKDYGDIYYDLAKLWHGLIVSHGIIHQGLYEIDIYGTTVNFDLLRRQTLIDCETWLKQYLIRNHYDHHKVKVLTALIYLNIASLHHQPYAEMLFHLGKLMLWNLLNEQGRLS</sequence>
<dbReference type="InterPro" id="IPR011009">
    <property type="entry name" value="Kinase-like_dom_sf"/>
</dbReference>
<dbReference type="SUPFAM" id="SSF56112">
    <property type="entry name" value="Protein kinase-like (PK-like)"/>
    <property type="match status" value="1"/>
</dbReference>
<reference evidence="1" key="1">
    <citation type="journal article" date="2015" name="Nature">
        <title>Complex archaea that bridge the gap between prokaryotes and eukaryotes.</title>
        <authorList>
            <person name="Spang A."/>
            <person name="Saw J.H."/>
            <person name="Jorgensen S.L."/>
            <person name="Zaremba-Niedzwiedzka K."/>
            <person name="Martijn J."/>
            <person name="Lind A.E."/>
            <person name="van Eijk R."/>
            <person name="Schleper C."/>
            <person name="Guy L."/>
            <person name="Ettema T.J."/>
        </authorList>
    </citation>
    <scope>NUCLEOTIDE SEQUENCE</scope>
</reference>
<comment type="caution">
    <text evidence="1">The sequence shown here is derived from an EMBL/GenBank/DDBJ whole genome shotgun (WGS) entry which is preliminary data.</text>
</comment>
<dbReference type="EMBL" id="LAZR01000049">
    <property type="protein sequence ID" value="KKN98947.1"/>
    <property type="molecule type" value="Genomic_DNA"/>
</dbReference>
<dbReference type="InterPro" id="IPR029044">
    <property type="entry name" value="Nucleotide-diphossugar_trans"/>
</dbReference>
<protein>
    <recommendedName>
        <fullName evidence="2">MobA-like NTP transferase domain-containing protein</fullName>
    </recommendedName>
</protein>
<dbReference type="SUPFAM" id="SSF53448">
    <property type="entry name" value="Nucleotide-diphospho-sugar transferases"/>
    <property type="match status" value="1"/>
</dbReference>
<proteinExistence type="predicted"/>
<accession>A0A0F9VGJ0</accession>
<organism evidence="1">
    <name type="scientific">marine sediment metagenome</name>
    <dbReference type="NCBI Taxonomy" id="412755"/>
    <lineage>
        <taxon>unclassified sequences</taxon>
        <taxon>metagenomes</taxon>
        <taxon>ecological metagenomes</taxon>
    </lineage>
</organism>
<dbReference type="AlphaFoldDB" id="A0A0F9VGJ0"/>
<dbReference type="Gene3D" id="3.90.550.10">
    <property type="entry name" value="Spore Coat Polysaccharide Biosynthesis Protein SpsA, Chain A"/>
    <property type="match status" value="1"/>
</dbReference>
<gene>
    <name evidence="1" type="ORF">LCGC14_0141920</name>
</gene>